<sequence length="25" mass="2686">MPVPAAVWLLGPALSGLAGIKRRRR</sequence>
<name>A0A1X9NLW7_9GAMM</name>
<organism evidence="1 2">
    <name type="scientific">Oceanicoccus sagamiensis</name>
    <dbReference type="NCBI Taxonomy" id="716816"/>
    <lineage>
        <taxon>Bacteria</taxon>
        <taxon>Pseudomonadati</taxon>
        <taxon>Pseudomonadota</taxon>
        <taxon>Gammaproteobacteria</taxon>
        <taxon>Cellvibrionales</taxon>
        <taxon>Spongiibacteraceae</taxon>
        <taxon>Oceanicoccus</taxon>
    </lineage>
</organism>
<dbReference type="InterPro" id="IPR022472">
    <property type="entry name" value="VPLPA-CTERM"/>
</dbReference>
<evidence type="ECO:0000313" key="1">
    <source>
        <dbReference type="EMBL" id="ARN76359.1"/>
    </source>
</evidence>
<dbReference type="AlphaFoldDB" id="A0A1X9NLW7"/>
<evidence type="ECO:0000313" key="2">
    <source>
        <dbReference type="Proteomes" id="UP000193450"/>
    </source>
</evidence>
<evidence type="ECO:0008006" key="3">
    <source>
        <dbReference type="Google" id="ProtNLM"/>
    </source>
</evidence>
<gene>
    <name evidence="1" type="ORF">BST96_09685</name>
</gene>
<dbReference type="EMBL" id="CP019343">
    <property type="protein sequence ID" value="ARN76359.1"/>
    <property type="molecule type" value="Genomic_DNA"/>
</dbReference>
<dbReference type="RefSeq" id="WP_420814631.1">
    <property type="nucleotide sequence ID" value="NZ_CP019343.1"/>
</dbReference>
<dbReference type="NCBIfam" id="TIGR03370">
    <property type="entry name" value="VPLPA-CTERM"/>
    <property type="match status" value="1"/>
</dbReference>
<reference evidence="1 2" key="1">
    <citation type="submission" date="2016-11" db="EMBL/GenBank/DDBJ databases">
        <title>Trade-off between light-utilization and light-protection in marine flavobacteria.</title>
        <authorList>
            <person name="Kumagai Y."/>
        </authorList>
    </citation>
    <scope>NUCLEOTIDE SEQUENCE [LARGE SCALE GENOMIC DNA]</scope>
    <source>
        <strain evidence="1 2">NBRC 107125</strain>
    </source>
</reference>
<accession>A0A1X9NLW7</accession>
<dbReference type="KEGG" id="osg:BST96_09685"/>
<protein>
    <recommendedName>
        <fullName evidence="3">VPLPA-CTERM sorting domain-containing protein</fullName>
    </recommendedName>
</protein>
<keyword evidence="2" id="KW-1185">Reference proteome</keyword>
<proteinExistence type="predicted"/>
<dbReference type="Proteomes" id="UP000193450">
    <property type="component" value="Chromosome"/>
</dbReference>